<feature type="transmembrane region" description="Helical" evidence="1">
    <location>
        <begin position="213"/>
        <end position="231"/>
    </location>
</feature>
<dbReference type="Proteomes" id="UP000199413">
    <property type="component" value="Unassembled WGS sequence"/>
</dbReference>
<keyword evidence="1" id="KW-0472">Membrane</keyword>
<keyword evidence="1" id="KW-0812">Transmembrane</keyword>
<feature type="transmembrane region" description="Helical" evidence="1">
    <location>
        <begin position="91"/>
        <end position="111"/>
    </location>
</feature>
<feature type="transmembrane region" description="Helical" evidence="1">
    <location>
        <begin position="400"/>
        <end position="431"/>
    </location>
</feature>
<dbReference type="AlphaFoldDB" id="A0A1C6RUM1"/>
<dbReference type="OrthoDB" id="7698234at2"/>
<feature type="transmembrane region" description="Helical" evidence="1">
    <location>
        <begin position="123"/>
        <end position="141"/>
    </location>
</feature>
<dbReference type="PANTHER" id="PTHR36840:SF1">
    <property type="entry name" value="BLL5714 PROTEIN"/>
    <property type="match status" value="1"/>
</dbReference>
<evidence type="ECO:0000313" key="2">
    <source>
        <dbReference type="EMBL" id="SCL20759.1"/>
    </source>
</evidence>
<keyword evidence="1" id="KW-1133">Transmembrane helix</keyword>
<gene>
    <name evidence="2" type="ORF">GA0070624_2102</name>
</gene>
<protein>
    <submittedName>
        <fullName evidence="2">Low temperature requirement protein LtrA</fullName>
    </submittedName>
</protein>
<organism evidence="2 3">
    <name type="scientific">Micromonospora rhizosphaerae</name>
    <dbReference type="NCBI Taxonomy" id="568872"/>
    <lineage>
        <taxon>Bacteria</taxon>
        <taxon>Bacillati</taxon>
        <taxon>Actinomycetota</taxon>
        <taxon>Actinomycetes</taxon>
        <taxon>Micromonosporales</taxon>
        <taxon>Micromonosporaceae</taxon>
        <taxon>Micromonospora</taxon>
    </lineage>
</organism>
<dbReference type="PANTHER" id="PTHR36840">
    <property type="entry name" value="BLL5714 PROTEIN"/>
    <property type="match status" value="1"/>
</dbReference>
<accession>A0A1C6RUM1</accession>
<reference evidence="3" key="1">
    <citation type="submission" date="2016-06" db="EMBL/GenBank/DDBJ databases">
        <authorList>
            <person name="Varghese N."/>
            <person name="Submissions Spin"/>
        </authorList>
    </citation>
    <scope>NUCLEOTIDE SEQUENCE [LARGE SCALE GENOMIC DNA]</scope>
    <source>
        <strain evidence="3">DSM 45431</strain>
    </source>
</reference>
<dbReference type="EMBL" id="FMHV01000002">
    <property type="protein sequence ID" value="SCL20759.1"/>
    <property type="molecule type" value="Genomic_DNA"/>
</dbReference>
<feature type="transmembrane region" description="Helical" evidence="1">
    <location>
        <begin position="274"/>
        <end position="296"/>
    </location>
</feature>
<name>A0A1C6RUM1_9ACTN</name>
<feature type="transmembrane region" description="Helical" evidence="1">
    <location>
        <begin position="251"/>
        <end position="268"/>
    </location>
</feature>
<evidence type="ECO:0000256" key="1">
    <source>
        <dbReference type="SAM" id="Phobius"/>
    </source>
</evidence>
<dbReference type="InterPro" id="IPR010640">
    <property type="entry name" value="Low_temperature_requirement_A"/>
</dbReference>
<evidence type="ECO:0000313" key="3">
    <source>
        <dbReference type="Proteomes" id="UP000199413"/>
    </source>
</evidence>
<feature type="transmembrane region" description="Helical" evidence="1">
    <location>
        <begin position="66"/>
        <end position="85"/>
    </location>
</feature>
<dbReference type="Pfam" id="PF06772">
    <property type="entry name" value="LtrA"/>
    <property type="match status" value="1"/>
</dbReference>
<proteinExistence type="predicted"/>
<feature type="transmembrane region" description="Helical" evidence="1">
    <location>
        <begin position="367"/>
        <end position="388"/>
    </location>
</feature>
<feature type="transmembrane region" description="Helical" evidence="1">
    <location>
        <begin position="153"/>
        <end position="175"/>
    </location>
</feature>
<sequence length="449" mass="48022">MLDTAASANACLRPLGPRFAFGYTREGSARSCIPRVISEEDNPVRHISWPRPVLTEATQRATLFEIFFDLVYVFALTRVIAFMGHPLTPLTLAQGLILLLLFWVTWTNYTWLGNQARADLGPVAAGTTLAMAAIFVAALVIPDAWQHGATTTGARLTLALAYIIPTALHLTLYFYAATGDRQLHTTLGIYATAVALAWIPLVLGAVLGGTAQTLLWAAAFLINFTGGGVLASRVSGWPVRSPSHFTERHGLVLIIALGESLVSVGVGAEPAVTHAPVLVAALLAFTSTVCLWWLYFKRSASAAGVALARASTKRRNQAAVNAYSWAHIALIAGVIYIALGIEQVLVHLTHNQPRHAAGTPLDWTSTLALYGGAFLYLAGRVTFLRFTVRSTPPGHLVAPGVALLLLPAARILPALAALGLLTVFLVALVVYEWLGGREQDPTADETTKL</sequence>
<feature type="transmembrane region" description="Helical" evidence="1">
    <location>
        <begin position="317"/>
        <end position="339"/>
    </location>
</feature>
<feature type="transmembrane region" description="Helical" evidence="1">
    <location>
        <begin position="187"/>
        <end position="207"/>
    </location>
</feature>
<keyword evidence="3" id="KW-1185">Reference proteome</keyword>